<reference evidence="2 3" key="1">
    <citation type="submission" date="2020-08" db="EMBL/GenBank/DDBJ databases">
        <authorList>
            <person name="Liu G."/>
            <person name="Sun C."/>
        </authorList>
    </citation>
    <scope>NUCLEOTIDE SEQUENCE [LARGE SCALE GENOMIC DNA]</scope>
    <source>
        <strain evidence="2 3">OT19</strain>
    </source>
</reference>
<gene>
    <name evidence="2" type="ORF">H4O24_02300</name>
</gene>
<feature type="transmembrane region" description="Helical" evidence="1">
    <location>
        <begin position="6"/>
        <end position="26"/>
    </location>
</feature>
<protein>
    <recommendedName>
        <fullName evidence="4">Heme exporter protein D</fullName>
    </recommendedName>
</protein>
<dbReference type="AlphaFoldDB" id="A0A7G6VUY7"/>
<evidence type="ECO:0000313" key="3">
    <source>
        <dbReference type="Proteomes" id="UP000515297"/>
    </source>
</evidence>
<proteinExistence type="predicted"/>
<dbReference type="RefSeq" id="WP_185884642.1">
    <property type="nucleotide sequence ID" value="NZ_CP060052.1"/>
</dbReference>
<evidence type="ECO:0008006" key="4">
    <source>
        <dbReference type="Google" id="ProtNLM"/>
    </source>
</evidence>
<keyword evidence="1" id="KW-1133">Transmembrane helix</keyword>
<organism evidence="2 3">
    <name type="scientific">Croceicoccus marinus</name>
    <dbReference type="NCBI Taxonomy" id="450378"/>
    <lineage>
        <taxon>Bacteria</taxon>
        <taxon>Pseudomonadati</taxon>
        <taxon>Pseudomonadota</taxon>
        <taxon>Alphaproteobacteria</taxon>
        <taxon>Sphingomonadales</taxon>
        <taxon>Erythrobacteraceae</taxon>
        <taxon>Croceicoccus</taxon>
    </lineage>
</organism>
<evidence type="ECO:0000313" key="2">
    <source>
        <dbReference type="EMBL" id="QNE05552.1"/>
    </source>
</evidence>
<sequence length="51" mass="5921">MSQELLIGTSLLLIPAIIFAVIEWQVERKRRQARELAQRSKTRERRTGDVG</sequence>
<name>A0A7G6VUY7_9SPHN</name>
<dbReference type="Proteomes" id="UP000515297">
    <property type="component" value="Chromosome"/>
</dbReference>
<keyword evidence="1" id="KW-0812">Transmembrane</keyword>
<dbReference type="EMBL" id="CP060052">
    <property type="protein sequence ID" value="QNE05552.1"/>
    <property type="molecule type" value="Genomic_DNA"/>
</dbReference>
<keyword evidence="1" id="KW-0472">Membrane</keyword>
<accession>A0A7G6VUY7</accession>
<evidence type="ECO:0000256" key="1">
    <source>
        <dbReference type="SAM" id="Phobius"/>
    </source>
</evidence>